<dbReference type="AlphaFoldDB" id="A0A418KR05"/>
<feature type="region of interest" description="Disordered" evidence="8">
    <location>
        <begin position="1"/>
        <end position="31"/>
    </location>
</feature>
<dbReference type="PANTHER" id="PTHR30193">
    <property type="entry name" value="ABC TRANSPORTER PERMEASE PROTEIN"/>
    <property type="match status" value="1"/>
</dbReference>
<evidence type="ECO:0000256" key="6">
    <source>
        <dbReference type="ARBA" id="ARBA00023136"/>
    </source>
</evidence>
<name>A0A418KR05_9ACTN</name>
<organism evidence="10 11">
    <name type="scientific">Jiangella rhizosphaerae</name>
    <dbReference type="NCBI Taxonomy" id="2293569"/>
    <lineage>
        <taxon>Bacteria</taxon>
        <taxon>Bacillati</taxon>
        <taxon>Actinomycetota</taxon>
        <taxon>Actinomycetes</taxon>
        <taxon>Jiangellales</taxon>
        <taxon>Jiangellaceae</taxon>
        <taxon>Jiangella</taxon>
    </lineage>
</organism>
<feature type="compositionally biased region" description="Polar residues" evidence="8">
    <location>
        <begin position="1"/>
        <end position="10"/>
    </location>
</feature>
<keyword evidence="2 7" id="KW-0813">Transport</keyword>
<evidence type="ECO:0000313" key="10">
    <source>
        <dbReference type="EMBL" id="RIQ22882.1"/>
    </source>
</evidence>
<comment type="caution">
    <text evidence="10">The sequence shown here is derived from an EMBL/GenBank/DDBJ whole genome shotgun (WGS) entry which is preliminary data.</text>
</comment>
<feature type="compositionally biased region" description="Basic residues" evidence="8">
    <location>
        <begin position="20"/>
        <end position="31"/>
    </location>
</feature>
<dbReference type="CDD" id="cd06261">
    <property type="entry name" value="TM_PBP2"/>
    <property type="match status" value="1"/>
</dbReference>
<dbReference type="Proteomes" id="UP000284057">
    <property type="component" value="Unassembled WGS sequence"/>
</dbReference>
<dbReference type="PROSITE" id="PS50928">
    <property type="entry name" value="ABC_TM1"/>
    <property type="match status" value="1"/>
</dbReference>
<accession>A0A418KR05</accession>
<keyword evidence="4 7" id="KW-0812">Transmembrane</keyword>
<gene>
    <name evidence="10" type="ORF">DY240_13125</name>
</gene>
<feature type="transmembrane region" description="Helical" evidence="7">
    <location>
        <begin position="95"/>
        <end position="124"/>
    </location>
</feature>
<evidence type="ECO:0000256" key="5">
    <source>
        <dbReference type="ARBA" id="ARBA00022989"/>
    </source>
</evidence>
<evidence type="ECO:0000256" key="4">
    <source>
        <dbReference type="ARBA" id="ARBA00022692"/>
    </source>
</evidence>
<feature type="domain" description="ABC transmembrane type-1" evidence="9">
    <location>
        <begin position="99"/>
        <end position="310"/>
    </location>
</feature>
<sequence>MSDTRTSTIPAGTSAGERRGRTRRAAGPARPKRIRSRQLATALLYLSPALLAIVFLRLAPAVSAVVASFQESGLTGGSGWAGLENYRFLFGDPGFVNTIVVTVLFNLVVNPATVVLSLGLALLLSQRLPAAGLWRALVFAPAAVPVAVSGVIWSVVYQPDGLANGLLTALGLPEQPFLTSAGQAPPSVMVTVLWVAVGYWMIFLIAGLQDIPRTYYEAAQIDGASAWQRFRYVTLPLLRRPLAFVLVANTVGNFLIFAPIQILTNGGPEGATNLIMYDIYQQAYRIGDVNLAQAEVVLLMLVMLVVVGVQFRLLGSKEGR</sequence>
<reference evidence="10 11" key="1">
    <citation type="submission" date="2018-09" db="EMBL/GenBank/DDBJ databases">
        <title>Isolation, diversity and antifungal activity of actinobacteria from wheat.</title>
        <authorList>
            <person name="Han C."/>
        </authorList>
    </citation>
    <scope>NUCLEOTIDE SEQUENCE [LARGE SCALE GENOMIC DNA]</scope>
    <source>
        <strain evidence="10 11">NEAU-YY265</strain>
    </source>
</reference>
<keyword evidence="5 7" id="KW-1133">Transmembrane helix</keyword>
<protein>
    <submittedName>
        <fullName evidence="10">Sugar ABC transporter permease</fullName>
    </submittedName>
</protein>
<dbReference type="OrthoDB" id="34224at2"/>
<dbReference type="PANTHER" id="PTHR30193:SF37">
    <property type="entry name" value="INNER MEMBRANE ABC TRANSPORTER PERMEASE PROTEIN YCJO"/>
    <property type="match status" value="1"/>
</dbReference>
<comment type="similarity">
    <text evidence="7">Belongs to the binding-protein-dependent transport system permease family.</text>
</comment>
<comment type="subcellular location">
    <subcellularLocation>
        <location evidence="1 7">Cell membrane</location>
        <topology evidence="1 7">Multi-pass membrane protein</topology>
    </subcellularLocation>
</comment>
<feature type="transmembrane region" description="Helical" evidence="7">
    <location>
        <begin position="296"/>
        <end position="314"/>
    </location>
</feature>
<keyword evidence="6 7" id="KW-0472">Membrane</keyword>
<dbReference type="GO" id="GO:0005886">
    <property type="term" value="C:plasma membrane"/>
    <property type="evidence" value="ECO:0007669"/>
    <property type="project" value="UniProtKB-SubCell"/>
</dbReference>
<feature type="transmembrane region" description="Helical" evidence="7">
    <location>
        <begin position="241"/>
        <end position="263"/>
    </location>
</feature>
<dbReference type="RefSeq" id="WP_119660343.1">
    <property type="nucleotide sequence ID" value="NZ_QUAL01000129.1"/>
</dbReference>
<feature type="transmembrane region" description="Helical" evidence="7">
    <location>
        <begin position="39"/>
        <end position="59"/>
    </location>
</feature>
<evidence type="ECO:0000256" key="1">
    <source>
        <dbReference type="ARBA" id="ARBA00004651"/>
    </source>
</evidence>
<dbReference type="SUPFAM" id="SSF161098">
    <property type="entry name" value="MetI-like"/>
    <property type="match status" value="1"/>
</dbReference>
<evidence type="ECO:0000313" key="11">
    <source>
        <dbReference type="Proteomes" id="UP000284057"/>
    </source>
</evidence>
<evidence type="ECO:0000256" key="2">
    <source>
        <dbReference type="ARBA" id="ARBA00022448"/>
    </source>
</evidence>
<feature type="transmembrane region" description="Helical" evidence="7">
    <location>
        <begin position="188"/>
        <end position="208"/>
    </location>
</feature>
<evidence type="ECO:0000256" key="3">
    <source>
        <dbReference type="ARBA" id="ARBA00022475"/>
    </source>
</evidence>
<evidence type="ECO:0000259" key="9">
    <source>
        <dbReference type="PROSITE" id="PS50928"/>
    </source>
</evidence>
<dbReference type="GO" id="GO:0055085">
    <property type="term" value="P:transmembrane transport"/>
    <property type="evidence" value="ECO:0007669"/>
    <property type="project" value="InterPro"/>
</dbReference>
<evidence type="ECO:0000256" key="8">
    <source>
        <dbReference type="SAM" id="MobiDB-lite"/>
    </source>
</evidence>
<proteinExistence type="inferred from homology"/>
<dbReference type="InterPro" id="IPR051393">
    <property type="entry name" value="ABC_transporter_permease"/>
</dbReference>
<dbReference type="InterPro" id="IPR035906">
    <property type="entry name" value="MetI-like_sf"/>
</dbReference>
<dbReference type="Pfam" id="PF00528">
    <property type="entry name" value="BPD_transp_1"/>
    <property type="match status" value="1"/>
</dbReference>
<dbReference type="EMBL" id="QUAL01000129">
    <property type="protein sequence ID" value="RIQ22882.1"/>
    <property type="molecule type" value="Genomic_DNA"/>
</dbReference>
<feature type="transmembrane region" description="Helical" evidence="7">
    <location>
        <begin position="136"/>
        <end position="156"/>
    </location>
</feature>
<keyword evidence="11" id="KW-1185">Reference proteome</keyword>
<keyword evidence="3" id="KW-1003">Cell membrane</keyword>
<dbReference type="Gene3D" id="1.10.3720.10">
    <property type="entry name" value="MetI-like"/>
    <property type="match status" value="1"/>
</dbReference>
<evidence type="ECO:0000256" key="7">
    <source>
        <dbReference type="RuleBase" id="RU363032"/>
    </source>
</evidence>
<dbReference type="InterPro" id="IPR000515">
    <property type="entry name" value="MetI-like"/>
</dbReference>